<keyword evidence="3" id="KW-1185">Reference proteome</keyword>
<accession>A0ABQ6TW70</accession>
<dbReference type="InterPro" id="IPR023346">
    <property type="entry name" value="Lysozyme-like_dom_sf"/>
</dbReference>
<dbReference type="InterPro" id="IPR018537">
    <property type="entry name" value="Peptidoglycan-bd_3"/>
</dbReference>
<evidence type="ECO:0000313" key="2">
    <source>
        <dbReference type="EMBL" id="KAB0874878.1"/>
    </source>
</evidence>
<dbReference type="RefSeq" id="WP_075193956.1">
    <property type="nucleotide sequence ID" value="NZ_JADKNN010000067.1"/>
</dbReference>
<dbReference type="SUPFAM" id="SSF53955">
    <property type="entry name" value="Lysozyme-like"/>
    <property type="match status" value="1"/>
</dbReference>
<sequence>MMRYGSLSGSKSSQEDDVSQVLHQPFARSLSTTDNRFTFSRIADVRKEYYENLVINNPQNAKFLTGWLNRVDRCSQVTFE</sequence>
<comment type="caution">
    <text evidence="2">The sequence shown here is derived from an EMBL/GenBank/DDBJ whole genome shotgun (WGS) entry which is preliminary data.</text>
</comment>
<reference evidence="2 3" key="1">
    <citation type="submission" date="2019-08" db="EMBL/GenBank/DDBJ databases">
        <title>Prevalence, distribution, and phylogeny of type two toxin-antitoxin genes possessed by Cronobacter species where C. sakazakii homologs follow sequence type lineages.</title>
        <authorList>
            <person name="Finkelstein S."/>
            <person name="Negrete F."/>
            <person name="Jang H."/>
            <person name="Gopinath G.R."/>
            <person name="Tall B.D."/>
        </authorList>
    </citation>
    <scope>NUCLEOTIDE SEQUENCE [LARGE SCALE GENOMIC DNA]</scope>
    <source>
        <strain evidence="2 3">MOD1_GK1257</strain>
    </source>
</reference>
<evidence type="ECO:0000259" key="1">
    <source>
        <dbReference type="Pfam" id="PF09374"/>
    </source>
</evidence>
<name>A0ABQ6TW70_9ENTR</name>
<proteinExistence type="predicted"/>
<dbReference type="Proteomes" id="UP000469927">
    <property type="component" value="Unassembled WGS sequence"/>
</dbReference>
<dbReference type="Gene3D" id="1.20.141.10">
    <property type="entry name" value="Chitosanase, subunit A, domain 1"/>
    <property type="match status" value="1"/>
</dbReference>
<gene>
    <name evidence="2" type="ORF">FZI19_16705</name>
</gene>
<dbReference type="EMBL" id="WAGD01000058">
    <property type="protein sequence ID" value="KAB0874878.1"/>
    <property type="molecule type" value="Genomic_DNA"/>
</dbReference>
<evidence type="ECO:0000313" key="3">
    <source>
        <dbReference type="Proteomes" id="UP000469927"/>
    </source>
</evidence>
<dbReference type="Pfam" id="PF09374">
    <property type="entry name" value="PG_binding_3"/>
    <property type="match status" value="1"/>
</dbReference>
<organism evidence="2 3">
    <name type="scientific">Cronobacter muytjensii</name>
    <dbReference type="NCBI Taxonomy" id="413501"/>
    <lineage>
        <taxon>Bacteria</taxon>
        <taxon>Pseudomonadati</taxon>
        <taxon>Pseudomonadota</taxon>
        <taxon>Gammaproteobacteria</taxon>
        <taxon>Enterobacterales</taxon>
        <taxon>Enterobacteriaceae</taxon>
        <taxon>Cronobacter</taxon>
    </lineage>
</organism>
<protein>
    <recommendedName>
        <fullName evidence="1">Peptidoglycan binding domain-containing protein</fullName>
    </recommendedName>
</protein>
<feature type="domain" description="Peptidoglycan binding" evidence="1">
    <location>
        <begin position="33"/>
        <end position="71"/>
    </location>
</feature>